<dbReference type="GO" id="GO:2001069">
    <property type="term" value="F:glycogen binding"/>
    <property type="evidence" value="ECO:0000318"/>
    <property type="project" value="GO_Central"/>
</dbReference>
<protein>
    <submittedName>
        <fullName evidence="2">Protein phosphatase 1 regulatory subunit 3G</fullName>
    </submittedName>
</protein>
<sequence>MERPAPQQIQEELHSTCYLFDPGERPVHPMGAESISNVRHSESLSEGQYIPGLYEHRPVMVPQDTSAHLLEVQMHLAQRDDVQELRARICELHLARDGERGAYQCENMCGHQEYIDTDVLGSDCTPAEGSVLRRALSLPVQQCHRRGVAGAQGDDTHLCCCKLKKKVQFADSLGLCLASVKHFLPSEEPLVPPSVLARLQSYPPTVSLQRAQFSLNTENEPDKPVAQELRAKVEVRGVCLEQASDTQWGVRGVVLVRESEEFVQVKVRYTFNDWLSHLDCPASALPAPGPQRFLFTLCYPPATARVQFAICCNFGNGQELWDNNQGLNYSVCCHQEPLPDLQASHMEQEESCTDLHW</sequence>
<dbReference type="PROSITE" id="PS51159">
    <property type="entry name" value="CBM21"/>
    <property type="match status" value="1"/>
</dbReference>
<gene>
    <name evidence="2" type="primary">LOC108720064</name>
</gene>
<organism evidence="1 2">
    <name type="scientific">Xenopus laevis</name>
    <name type="common">African clawed frog</name>
    <dbReference type="NCBI Taxonomy" id="8355"/>
    <lineage>
        <taxon>Eukaryota</taxon>
        <taxon>Metazoa</taxon>
        <taxon>Chordata</taxon>
        <taxon>Craniata</taxon>
        <taxon>Vertebrata</taxon>
        <taxon>Euteleostomi</taxon>
        <taxon>Amphibia</taxon>
        <taxon>Batrachia</taxon>
        <taxon>Anura</taxon>
        <taxon>Pipoidea</taxon>
        <taxon>Pipidae</taxon>
        <taxon>Xenopodinae</taxon>
        <taxon>Xenopus</taxon>
        <taxon>Xenopus</taxon>
    </lineage>
</organism>
<dbReference type="OrthoDB" id="1881at2759"/>
<dbReference type="InterPro" id="IPR005036">
    <property type="entry name" value="CBM21_dom"/>
</dbReference>
<dbReference type="Proteomes" id="UP000186698">
    <property type="component" value="Chromosome 6S"/>
</dbReference>
<keyword evidence="1" id="KW-1185">Reference proteome</keyword>
<accession>A0A1L8FS74</accession>
<dbReference type="OMA" id="EQEESCT"/>
<dbReference type="AlphaFoldDB" id="A0A1L8FS74"/>
<proteinExistence type="predicted"/>
<dbReference type="PANTHER" id="PTHR12307">
    <property type="entry name" value="PROTEIN PHOSPHATASE 1 REGULATORY SUBUNIT"/>
    <property type="match status" value="1"/>
</dbReference>
<dbReference type="Bgee" id="108720064">
    <property type="expression patterns" value="Expressed in testis and 18 other cell types or tissues"/>
</dbReference>
<dbReference type="PaxDb" id="8355-A0A1L8FS74"/>
<evidence type="ECO:0000313" key="2">
    <source>
        <dbReference type="RefSeq" id="XP_018124929.1"/>
    </source>
</evidence>
<evidence type="ECO:0000313" key="1">
    <source>
        <dbReference type="Proteomes" id="UP000186698"/>
    </source>
</evidence>
<dbReference type="PANTHER" id="PTHR12307:SF7">
    <property type="entry name" value="PROTEIN PHOSPHATASE 1 REGULATORY SUBUNIT 3G"/>
    <property type="match status" value="1"/>
</dbReference>
<dbReference type="KEGG" id="xla:108720064"/>
<dbReference type="GO" id="GO:0000164">
    <property type="term" value="C:protein phosphatase type 1 complex"/>
    <property type="evidence" value="ECO:0000318"/>
    <property type="project" value="GO_Central"/>
</dbReference>
<dbReference type="GeneID" id="108720064"/>
<dbReference type="STRING" id="8355.A0A1L8FS74"/>
<dbReference type="Gene3D" id="2.60.40.2440">
    <property type="entry name" value="Carbohydrate binding type-21 domain"/>
    <property type="match status" value="1"/>
</dbReference>
<reference evidence="2" key="1">
    <citation type="submission" date="2025-08" db="UniProtKB">
        <authorList>
            <consortium name="RefSeq"/>
        </authorList>
    </citation>
    <scope>IDENTIFICATION</scope>
    <source>
        <strain evidence="2">J_2021</strain>
        <tissue evidence="2">Erythrocytes</tissue>
    </source>
</reference>
<dbReference type="InterPro" id="IPR038175">
    <property type="entry name" value="CBM21_dom_sf"/>
</dbReference>
<dbReference type="GO" id="GO:0008157">
    <property type="term" value="F:protein phosphatase 1 binding"/>
    <property type="evidence" value="ECO:0000318"/>
    <property type="project" value="GO_Central"/>
</dbReference>
<name>A0A1L8FS74_XENLA</name>
<dbReference type="InterPro" id="IPR050782">
    <property type="entry name" value="PP1_regulatory_subunit_3"/>
</dbReference>
<dbReference type="GO" id="GO:0005979">
    <property type="term" value="P:regulation of glycogen biosynthetic process"/>
    <property type="evidence" value="ECO:0000318"/>
    <property type="project" value="GO_Central"/>
</dbReference>
<dbReference type="RefSeq" id="XP_018124929.1">
    <property type="nucleotide sequence ID" value="XM_018269440.2"/>
</dbReference>
<dbReference type="Pfam" id="PF03370">
    <property type="entry name" value="CBM_21"/>
    <property type="match status" value="1"/>
</dbReference>